<dbReference type="OrthoDB" id="9793805at2"/>
<dbReference type="SUPFAM" id="SSF53756">
    <property type="entry name" value="UDP-Glycosyltransferase/glycogen phosphorylase"/>
    <property type="match status" value="1"/>
</dbReference>
<dbReference type="Proteomes" id="UP000289455">
    <property type="component" value="Unassembled WGS sequence"/>
</dbReference>
<dbReference type="RefSeq" id="WP_129027902.1">
    <property type="nucleotide sequence ID" value="NZ_SDHY01000008.1"/>
</dbReference>
<reference evidence="1 2" key="1">
    <citation type="submission" date="2019-01" db="EMBL/GenBank/DDBJ databases">
        <title>Cytophagaceae bacterium strain CAR-16.</title>
        <authorList>
            <person name="Chen W.-M."/>
        </authorList>
    </citation>
    <scope>NUCLEOTIDE SEQUENCE [LARGE SCALE GENOMIC DNA]</scope>
    <source>
        <strain evidence="1 2">CAR-16</strain>
    </source>
</reference>
<gene>
    <name evidence="1" type="ORF">ESB04_11525</name>
</gene>
<protein>
    <submittedName>
        <fullName evidence="1">Glycosyl transferase</fullName>
    </submittedName>
</protein>
<dbReference type="AlphaFoldDB" id="A0A4V1M566"/>
<dbReference type="PANTHER" id="PTHR21015:SF22">
    <property type="entry name" value="GLYCOSYLTRANSFERASE"/>
    <property type="match status" value="1"/>
</dbReference>
<dbReference type="PANTHER" id="PTHR21015">
    <property type="entry name" value="UDP-N-ACETYLGLUCOSAMINE--N-ACETYLMURAMYL-(PENTAPEPTIDE) PYROPHOSPHORYL-UNDECAPRENOL N-ACETYLGLUCOSAMINE TRANSFERASE 1"/>
    <property type="match status" value="1"/>
</dbReference>
<evidence type="ECO:0000313" key="2">
    <source>
        <dbReference type="Proteomes" id="UP000289455"/>
    </source>
</evidence>
<keyword evidence="2" id="KW-1185">Reference proteome</keyword>
<dbReference type="Gene3D" id="3.40.50.2000">
    <property type="entry name" value="Glycogen Phosphorylase B"/>
    <property type="match status" value="1"/>
</dbReference>
<dbReference type="EMBL" id="SDHY01000008">
    <property type="protein sequence ID" value="RXK46790.1"/>
    <property type="molecule type" value="Genomic_DNA"/>
</dbReference>
<dbReference type="Pfam" id="PF13528">
    <property type="entry name" value="Glyco_trans_1_3"/>
    <property type="match status" value="1"/>
</dbReference>
<proteinExistence type="predicted"/>
<accession>A0A4V1M566</accession>
<name>A0A4V1M566_9BACT</name>
<evidence type="ECO:0000313" key="1">
    <source>
        <dbReference type="EMBL" id="RXK46790.1"/>
    </source>
</evidence>
<sequence length="395" mass="45069">MGKFIFTVQGEGRGHLTQAISLSQIAQEAGHEIVGYAVGSTQNRKIPSFFTEFIGDKPLIQYESPSICYGNGKAVQVGKTALQAFTKFKTYWNSASELAKFIEEYTPDGIINFYESITGLHQWRTGAKIPCLSIGHQYLLLNRHFESIPEKKIDQFFLNLNTQITSIGSKKKLGLSFLPLENDLARNIEVVPPLLRKEVKDLKAYSGQRWLAYLTHFRLAEDIMAWSEKNPDVQLDCFWDHPTHKDIFIHSDNLTFHPINAEKYLEKMAQCTGLISTAGFESIAEVMFLGKPAMMVPVPNHIEQMINAFDASRAGAGIAANSFDLQIFKAYQEQHVTDYTHYQDWIQESAKLMDFHLRDLIEPKPHRKNSWKSFLTKRIHIAWPKNNGRLSMPKV</sequence>
<dbReference type="GO" id="GO:0016757">
    <property type="term" value="F:glycosyltransferase activity"/>
    <property type="evidence" value="ECO:0007669"/>
    <property type="project" value="TreeGrafter"/>
</dbReference>
<organism evidence="1 2">
    <name type="scientific">Aquirufa rosea</name>
    <dbReference type="NCBI Taxonomy" id="2509241"/>
    <lineage>
        <taxon>Bacteria</taxon>
        <taxon>Pseudomonadati</taxon>
        <taxon>Bacteroidota</taxon>
        <taxon>Cytophagia</taxon>
        <taxon>Cytophagales</taxon>
        <taxon>Flectobacillaceae</taxon>
        <taxon>Aquirufa</taxon>
    </lineage>
</organism>
<keyword evidence="1" id="KW-0808">Transferase</keyword>
<comment type="caution">
    <text evidence="1">The sequence shown here is derived from an EMBL/GenBank/DDBJ whole genome shotgun (WGS) entry which is preliminary data.</text>
</comment>